<dbReference type="Pfam" id="PF20469">
    <property type="entry name" value="OLD-like_TOPRIM"/>
    <property type="match status" value="1"/>
</dbReference>
<dbReference type="EMBL" id="JAUSQZ010000001">
    <property type="protein sequence ID" value="MDP9829072.1"/>
    <property type="molecule type" value="Genomic_DNA"/>
</dbReference>
<dbReference type="RefSeq" id="WP_307246912.1">
    <property type="nucleotide sequence ID" value="NZ_JAUSQZ010000001.1"/>
</dbReference>
<organism evidence="2 3">
    <name type="scientific">Kineosporia succinea</name>
    <dbReference type="NCBI Taxonomy" id="84632"/>
    <lineage>
        <taxon>Bacteria</taxon>
        <taxon>Bacillati</taxon>
        <taxon>Actinomycetota</taxon>
        <taxon>Actinomycetes</taxon>
        <taxon>Kineosporiales</taxon>
        <taxon>Kineosporiaceae</taxon>
        <taxon>Kineosporia</taxon>
    </lineage>
</organism>
<keyword evidence="3" id="KW-1185">Reference proteome</keyword>
<reference evidence="2 3" key="1">
    <citation type="submission" date="2023-07" db="EMBL/GenBank/DDBJ databases">
        <title>Sequencing the genomes of 1000 actinobacteria strains.</title>
        <authorList>
            <person name="Klenk H.-P."/>
        </authorList>
    </citation>
    <scope>NUCLEOTIDE SEQUENCE [LARGE SCALE GENOMIC DNA]</scope>
    <source>
        <strain evidence="2 3">DSM 44388</strain>
    </source>
</reference>
<evidence type="ECO:0000259" key="1">
    <source>
        <dbReference type="Pfam" id="PF20469"/>
    </source>
</evidence>
<protein>
    <recommendedName>
        <fullName evidence="1">OLD protein-like TOPRIM domain-containing protein</fullName>
    </recommendedName>
</protein>
<gene>
    <name evidence="2" type="ORF">J2S57_004821</name>
</gene>
<accession>A0ABT9P8P7</accession>
<evidence type="ECO:0000313" key="2">
    <source>
        <dbReference type="EMBL" id="MDP9829072.1"/>
    </source>
</evidence>
<comment type="caution">
    <text evidence="2">The sequence shown here is derived from an EMBL/GenBank/DDBJ whole genome shotgun (WGS) entry which is preliminary data.</text>
</comment>
<evidence type="ECO:0000313" key="3">
    <source>
        <dbReference type="Proteomes" id="UP001235712"/>
    </source>
</evidence>
<dbReference type="Proteomes" id="UP001235712">
    <property type="component" value="Unassembled WGS sequence"/>
</dbReference>
<sequence>MDPVTALRLATERRARAVLLVEGESDQGAVGATARRLGIDLARERVLVVPMGGASGIAKFLLELAGLGRAGLYDEAEIGYVRRGLERAGRFPRYTGSRRELFDDAPARAALAAAGFHACVRDLEDELIRALGPAAVLDVIAAEGERARFETLAQQPDHRGERVEDQLRRFLGTRSGRKIHYPPLLVEALPAGAEPPCLTGVLRSALAAAGAPAGGSS</sequence>
<proteinExistence type="predicted"/>
<name>A0ABT9P8P7_9ACTN</name>
<feature type="domain" description="OLD protein-like TOPRIM" evidence="1">
    <location>
        <begin position="15"/>
        <end position="62"/>
    </location>
</feature>
<dbReference type="InterPro" id="IPR034139">
    <property type="entry name" value="TOPRIM_OLD"/>
</dbReference>